<evidence type="ECO:0000259" key="2">
    <source>
        <dbReference type="Pfam" id="PF13843"/>
    </source>
</evidence>
<sequence>MDSTSKKYDLTNENDCEELRNLLPQEENDEENQRIDIENENSDTDASVCVEEREENSESEQSDSSASSSDEEDDAAYFIGVQKKKKFSEYIRMRLPGVTGEAKQANGVYGTWNVLIDETMLQKIAECTNKYIESIQVQFSRPRDAKITDIVEIKAVIGLLYLAGVYHASRLSLEELWSEDGREWKPNEGRG</sequence>
<dbReference type="EMBL" id="JANEYF010000004">
    <property type="protein sequence ID" value="KAJ8972838.1"/>
    <property type="molecule type" value="Genomic_DNA"/>
</dbReference>
<evidence type="ECO:0000313" key="3">
    <source>
        <dbReference type="EMBL" id="KAJ8972838.1"/>
    </source>
</evidence>
<organism evidence="3 4">
    <name type="scientific">Rhamnusium bicolor</name>
    <dbReference type="NCBI Taxonomy" id="1586634"/>
    <lineage>
        <taxon>Eukaryota</taxon>
        <taxon>Metazoa</taxon>
        <taxon>Ecdysozoa</taxon>
        <taxon>Arthropoda</taxon>
        <taxon>Hexapoda</taxon>
        <taxon>Insecta</taxon>
        <taxon>Pterygota</taxon>
        <taxon>Neoptera</taxon>
        <taxon>Endopterygota</taxon>
        <taxon>Coleoptera</taxon>
        <taxon>Polyphaga</taxon>
        <taxon>Cucujiformia</taxon>
        <taxon>Chrysomeloidea</taxon>
        <taxon>Cerambycidae</taxon>
        <taxon>Lepturinae</taxon>
        <taxon>Rhagiini</taxon>
        <taxon>Rhamnusium</taxon>
    </lineage>
</organism>
<feature type="domain" description="PiggyBac transposable element-derived protein" evidence="2">
    <location>
        <begin position="112"/>
        <end position="180"/>
    </location>
</feature>
<keyword evidence="4" id="KW-1185">Reference proteome</keyword>
<feature type="region of interest" description="Disordered" evidence="1">
    <location>
        <begin position="1"/>
        <end position="73"/>
    </location>
</feature>
<feature type="compositionally biased region" description="Acidic residues" evidence="1">
    <location>
        <begin position="52"/>
        <end position="61"/>
    </location>
</feature>
<proteinExistence type="predicted"/>
<dbReference type="Proteomes" id="UP001162156">
    <property type="component" value="Unassembled WGS sequence"/>
</dbReference>
<name>A0AAV8ZYG6_9CUCU</name>
<evidence type="ECO:0000313" key="4">
    <source>
        <dbReference type="Proteomes" id="UP001162156"/>
    </source>
</evidence>
<accession>A0AAV8ZYG6</accession>
<dbReference type="AlphaFoldDB" id="A0AAV8ZYG6"/>
<reference evidence="3" key="1">
    <citation type="journal article" date="2023" name="Insect Mol. Biol.">
        <title>Genome sequencing provides insights into the evolution of gene families encoding plant cell wall-degrading enzymes in longhorned beetles.</title>
        <authorList>
            <person name="Shin N.R."/>
            <person name="Okamura Y."/>
            <person name="Kirsch R."/>
            <person name="Pauchet Y."/>
        </authorList>
    </citation>
    <scope>NUCLEOTIDE SEQUENCE</scope>
    <source>
        <strain evidence="3">RBIC_L_NR</strain>
    </source>
</reference>
<gene>
    <name evidence="3" type="ORF">NQ314_000002</name>
</gene>
<evidence type="ECO:0000256" key="1">
    <source>
        <dbReference type="SAM" id="MobiDB-lite"/>
    </source>
</evidence>
<dbReference type="InterPro" id="IPR029526">
    <property type="entry name" value="PGBD"/>
</dbReference>
<protein>
    <recommendedName>
        <fullName evidence="2">PiggyBac transposable element-derived protein domain-containing protein</fullName>
    </recommendedName>
</protein>
<feature type="compositionally biased region" description="Basic and acidic residues" evidence="1">
    <location>
        <begin position="1"/>
        <end position="10"/>
    </location>
</feature>
<dbReference type="Pfam" id="PF13843">
    <property type="entry name" value="DDE_Tnp_1_7"/>
    <property type="match status" value="1"/>
</dbReference>
<comment type="caution">
    <text evidence="3">The sequence shown here is derived from an EMBL/GenBank/DDBJ whole genome shotgun (WGS) entry which is preliminary data.</text>
</comment>